<comment type="caution">
    <text evidence="2">The sequence shown here is derived from an EMBL/GenBank/DDBJ whole genome shotgun (WGS) entry which is preliminary data.</text>
</comment>
<dbReference type="SUPFAM" id="SSF57987">
    <property type="entry name" value="Inovirus (filamentous phage) major coat protein"/>
    <property type="match status" value="1"/>
</dbReference>
<sequence>MNTTLFGVAVTSGVNESIVSALTSIANEATGVISSVAPVAITITGAFLVWKLGIKFFKSITG</sequence>
<keyword evidence="1" id="KW-0472">Membrane</keyword>
<evidence type="ECO:0000256" key="1">
    <source>
        <dbReference type="SAM" id="Phobius"/>
    </source>
</evidence>
<keyword evidence="3" id="KW-1185">Reference proteome</keyword>
<dbReference type="PATRIC" id="fig|1629550.3.peg.26"/>
<reference evidence="2 3" key="1">
    <citation type="submission" date="2015-04" db="EMBL/GenBank/DDBJ databases">
        <title>Microcin producing Clostridium sp. JC272T.</title>
        <authorList>
            <person name="Jyothsna T."/>
            <person name="Sasikala C."/>
            <person name="Ramana C."/>
        </authorList>
    </citation>
    <scope>NUCLEOTIDE SEQUENCE [LARGE SCALE GENOMIC DNA]</scope>
    <source>
        <strain evidence="2 3">JC272</strain>
    </source>
</reference>
<protein>
    <submittedName>
        <fullName evidence="2">Uncharacterized protein</fullName>
    </submittedName>
</protein>
<name>A0A0M3DLF6_9FIRM</name>
<dbReference type="RefSeq" id="WP_046821513.1">
    <property type="nucleotide sequence ID" value="NZ_LBBT01000010.1"/>
</dbReference>
<dbReference type="Proteomes" id="UP000034407">
    <property type="component" value="Unassembled WGS sequence"/>
</dbReference>
<proteinExistence type="predicted"/>
<keyword evidence="1" id="KW-0812">Transmembrane</keyword>
<evidence type="ECO:0000313" key="2">
    <source>
        <dbReference type="EMBL" id="KKY02966.1"/>
    </source>
</evidence>
<accession>A0A0M3DLF6</accession>
<gene>
    <name evidence="2" type="ORF">VN21_00345</name>
</gene>
<feature type="transmembrane region" description="Helical" evidence="1">
    <location>
        <begin position="31"/>
        <end position="50"/>
    </location>
</feature>
<organism evidence="2 3">
    <name type="scientific">Paraclostridium benzoelyticum</name>
    <dbReference type="NCBI Taxonomy" id="1629550"/>
    <lineage>
        <taxon>Bacteria</taxon>
        <taxon>Bacillati</taxon>
        <taxon>Bacillota</taxon>
        <taxon>Clostridia</taxon>
        <taxon>Peptostreptococcales</taxon>
        <taxon>Peptostreptococcaceae</taxon>
        <taxon>Paraclostridium</taxon>
    </lineage>
</organism>
<dbReference type="EMBL" id="LBBT01000010">
    <property type="protein sequence ID" value="KKY02966.1"/>
    <property type="molecule type" value="Genomic_DNA"/>
</dbReference>
<dbReference type="AlphaFoldDB" id="A0A0M3DLF6"/>
<dbReference type="OrthoDB" id="9974573at2"/>
<evidence type="ECO:0000313" key="3">
    <source>
        <dbReference type="Proteomes" id="UP000034407"/>
    </source>
</evidence>
<keyword evidence="1" id="KW-1133">Transmembrane helix</keyword>